<evidence type="ECO:0000313" key="1">
    <source>
        <dbReference type="EMBL" id="QXQ13711.1"/>
    </source>
</evidence>
<dbReference type="RefSeq" id="WP_066469355.1">
    <property type="nucleotide sequence ID" value="NZ_CBCRUZ010000005.1"/>
</dbReference>
<gene>
    <name evidence="1" type="ORF">KV203_18260</name>
</gene>
<sequence length="157" mass="16386">MDVFPYAARLHRDLRAAAEPGGESAVATAELLTAALESSIRLVLLDAVVEAAAEISRELAPGTVDVRLRGRDVDFVVTGSPAAAGPLVPAPPNDPAEPDDGTTVRLSLRVSERLKTKVEAAAAGAGLSINAWLVRQLTALVEPSAPPLGRRHTGWAR</sequence>
<dbReference type="Proteomes" id="UP000887023">
    <property type="component" value="Chromosome"/>
</dbReference>
<proteinExistence type="predicted"/>
<dbReference type="Pfam" id="PF05534">
    <property type="entry name" value="HicB"/>
    <property type="match status" value="1"/>
</dbReference>
<accession>A0ABX8SDG8</accession>
<dbReference type="EMBL" id="CP079105">
    <property type="protein sequence ID" value="QXQ13711.1"/>
    <property type="molecule type" value="Genomic_DNA"/>
</dbReference>
<protein>
    <submittedName>
        <fullName evidence="1">Toxin-antitoxin system HicB family antitoxin</fullName>
    </submittedName>
</protein>
<name>A0ABX8SDG8_9ACTN</name>
<dbReference type="InterPro" id="IPR010985">
    <property type="entry name" value="Ribbon_hlx_hlx"/>
</dbReference>
<dbReference type="InterPro" id="IPR008651">
    <property type="entry name" value="Uncharacterised_HicB"/>
</dbReference>
<evidence type="ECO:0000313" key="2">
    <source>
        <dbReference type="Proteomes" id="UP000887023"/>
    </source>
</evidence>
<reference evidence="1" key="1">
    <citation type="submission" date="2021-07" db="EMBL/GenBank/DDBJ databases">
        <title>Candidatus Kaistella beijingensis sp. nov. isolated from a municipal wastewater treatment plant is involved in sludge foaming.</title>
        <authorList>
            <person name="Song Y."/>
            <person name="Liu S.-J."/>
        </authorList>
    </citation>
    <scope>NUCLEOTIDE SEQUENCE</scope>
    <source>
        <strain evidence="1">DSM 43998</strain>
    </source>
</reference>
<organism evidence="1 2">
    <name type="scientific">Skermania pinensis</name>
    <dbReference type="NCBI Taxonomy" id="39122"/>
    <lineage>
        <taxon>Bacteria</taxon>
        <taxon>Bacillati</taxon>
        <taxon>Actinomycetota</taxon>
        <taxon>Actinomycetes</taxon>
        <taxon>Mycobacteriales</taxon>
        <taxon>Gordoniaceae</taxon>
        <taxon>Skermania</taxon>
    </lineage>
</organism>
<dbReference type="SUPFAM" id="SSF47598">
    <property type="entry name" value="Ribbon-helix-helix"/>
    <property type="match status" value="1"/>
</dbReference>
<keyword evidence="2" id="KW-1185">Reference proteome</keyword>